<reference evidence="3 4" key="1">
    <citation type="journal article" date="2018" name="Front. Microbiol.">
        <title>Hydrolytic Capabilities as a Key to Environmental Success: Chitinolytic and Cellulolytic Acidobacteria From Acidic Sub-arctic Soils and Boreal Peatlands.</title>
        <authorList>
            <person name="Belova S.E."/>
            <person name="Ravin N.V."/>
            <person name="Pankratov T.A."/>
            <person name="Rakitin A.L."/>
            <person name="Ivanova A.A."/>
            <person name="Beletsky A.V."/>
            <person name="Mardanov A.V."/>
            <person name="Sinninghe Damste J.S."/>
            <person name="Dedysh S.N."/>
        </authorList>
    </citation>
    <scope>NUCLEOTIDE SEQUENCE [LARGE SCALE GENOMIC DNA]</scope>
    <source>
        <strain evidence="3 4">SBC82</strain>
    </source>
</reference>
<dbReference type="InterPro" id="IPR006286">
    <property type="entry name" value="C56_PfpI-like"/>
</dbReference>
<gene>
    <name evidence="3" type="ORF">ACPOL_5418</name>
</gene>
<dbReference type="Gene3D" id="3.40.50.880">
    <property type="match status" value="1"/>
</dbReference>
<dbReference type="PROSITE" id="PS51276">
    <property type="entry name" value="PEPTIDASE_C56_PFPI"/>
    <property type="match status" value="1"/>
</dbReference>
<evidence type="ECO:0000256" key="1">
    <source>
        <dbReference type="ARBA" id="ARBA00008542"/>
    </source>
</evidence>
<evidence type="ECO:0000259" key="2">
    <source>
        <dbReference type="Pfam" id="PF01965"/>
    </source>
</evidence>
<dbReference type="OrthoDB" id="9792284at2"/>
<dbReference type="SUPFAM" id="SSF52317">
    <property type="entry name" value="Class I glutamine amidotransferase-like"/>
    <property type="match status" value="1"/>
</dbReference>
<sequence>MAQLQGKKIAIVATDGVEAVELTEPKKALEAAGAKVDVISLKAGEIKGFNFDDPGPKIKVDKEIGQVKPEDYDNLVLPGGVANPDKLRTHPEVVKFVKSFFDAGKTVASICHGPWTLIEADVVKGRTLTSWPSLKTDITNAGGNWVDKEVVNDKGLITSRKPDDLPAFNKTMIEEFAHASSLAGAR</sequence>
<name>A0A2Z5G7W2_9BACT</name>
<protein>
    <submittedName>
        <fullName evidence="3">ThiJ/PfpI family protein</fullName>
    </submittedName>
</protein>
<keyword evidence="4" id="KW-1185">Reference proteome</keyword>
<dbReference type="CDD" id="cd03134">
    <property type="entry name" value="GATase1_PfpI_like"/>
    <property type="match status" value="1"/>
</dbReference>
<dbReference type="Proteomes" id="UP000253606">
    <property type="component" value="Chromosome"/>
</dbReference>
<evidence type="ECO:0000313" key="3">
    <source>
        <dbReference type="EMBL" id="AXC14666.1"/>
    </source>
</evidence>
<accession>A0A2Z5G7W2</accession>
<dbReference type="InterPro" id="IPR002818">
    <property type="entry name" value="DJ-1/PfpI"/>
</dbReference>
<dbReference type="KEGG" id="abas:ACPOL_5418"/>
<comment type="similarity">
    <text evidence="1">Belongs to the peptidase C56 family.</text>
</comment>
<dbReference type="NCBIfam" id="TIGR01382">
    <property type="entry name" value="PfpI"/>
    <property type="match status" value="1"/>
</dbReference>
<dbReference type="InterPro" id="IPR029062">
    <property type="entry name" value="Class_I_gatase-like"/>
</dbReference>
<dbReference type="PANTHER" id="PTHR42733:SF12">
    <property type="entry name" value="PROTEINASE"/>
    <property type="match status" value="1"/>
</dbReference>
<dbReference type="EMBL" id="CP030840">
    <property type="protein sequence ID" value="AXC14666.1"/>
    <property type="molecule type" value="Genomic_DNA"/>
</dbReference>
<dbReference type="RefSeq" id="WP_114209395.1">
    <property type="nucleotide sequence ID" value="NZ_CP030840.1"/>
</dbReference>
<dbReference type="Pfam" id="PF01965">
    <property type="entry name" value="DJ-1_PfpI"/>
    <property type="match status" value="1"/>
</dbReference>
<proteinExistence type="inferred from homology"/>
<dbReference type="PANTHER" id="PTHR42733">
    <property type="entry name" value="DJ-1 PROTEIN"/>
    <property type="match status" value="1"/>
</dbReference>
<evidence type="ECO:0000313" key="4">
    <source>
        <dbReference type="Proteomes" id="UP000253606"/>
    </source>
</evidence>
<dbReference type="AlphaFoldDB" id="A0A2Z5G7W2"/>
<feature type="domain" description="DJ-1/PfpI" evidence="2">
    <location>
        <begin position="7"/>
        <end position="175"/>
    </location>
</feature>
<organism evidence="3 4">
    <name type="scientific">Acidisarcina polymorpha</name>
    <dbReference type="NCBI Taxonomy" id="2211140"/>
    <lineage>
        <taxon>Bacteria</taxon>
        <taxon>Pseudomonadati</taxon>
        <taxon>Acidobacteriota</taxon>
        <taxon>Terriglobia</taxon>
        <taxon>Terriglobales</taxon>
        <taxon>Acidobacteriaceae</taxon>
        <taxon>Acidisarcina</taxon>
    </lineage>
</organism>